<feature type="signal peptide" evidence="2">
    <location>
        <begin position="1"/>
        <end position="16"/>
    </location>
</feature>
<sequence>MYHKRFVLFFSLIACAVLFLCGCGSDKEPNASSVQKETNSGPENETGGGSRDSTPVVLVPDPSGEVTYGNELVSMDASHLEDGYVMVRYTGNVEKVKLQLLTPSGTLYTYTMQDGYETFPLTDGDGTYKISVFERQAGTESNYINAFSQTVEAFITNEFSPYLYPNQYVNFTPDSKTVAKGAELAEGASDDLEVITRVYDYIVRNISYDKNKASSVQSGYVPEVDEILVSGTGICFDYAALMAAMLRTQRIPTRLEIGYAGTVYHAWISTHIDELGWVNGIIEFDGSEWKLMDPTFAANSSSKDLKDFIGKGDNYQTKFIY</sequence>
<dbReference type="AlphaFoldDB" id="A0A7G9G601"/>
<dbReference type="SUPFAM" id="SSF54001">
    <property type="entry name" value="Cysteine proteinases"/>
    <property type="match status" value="1"/>
</dbReference>
<feature type="compositionally biased region" description="Polar residues" evidence="1">
    <location>
        <begin position="30"/>
        <end position="43"/>
    </location>
</feature>
<dbReference type="EMBL" id="CP060634">
    <property type="protein sequence ID" value="QNM06233.1"/>
    <property type="molecule type" value="Genomic_DNA"/>
</dbReference>
<dbReference type="KEGG" id="qdo:H9Q78_03515"/>
<dbReference type="Pfam" id="PF01841">
    <property type="entry name" value="Transglut_core"/>
    <property type="match status" value="1"/>
</dbReference>
<dbReference type="Gene3D" id="3.10.620.30">
    <property type="match status" value="1"/>
</dbReference>
<accession>A0A7G9G601</accession>
<feature type="chain" id="PRO_5039565780" evidence="2">
    <location>
        <begin position="17"/>
        <end position="321"/>
    </location>
</feature>
<protein>
    <submittedName>
        <fullName evidence="4">Transglutaminase domain-containing protein</fullName>
    </submittedName>
</protein>
<feature type="region of interest" description="Disordered" evidence="1">
    <location>
        <begin position="29"/>
        <end position="56"/>
    </location>
</feature>
<evidence type="ECO:0000259" key="3">
    <source>
        <dbReference type="Pfam" id="PF01841"/>
    </source>
</evidence>
<name>A0A7G9G601_9FIRM</name>
<dbReference type="PANTHER" id="PTHR33490">
    <property type="entry name" value="BLR5614 PROTEIN-RELATED"/>
    <property type="match status" value="1"/>
</dbReference>
<dbReference type="Proteomes" id="UP000515823">
    <property type="component" value="Chromosome"/>
</dbReference>
<evidence type="ECO:0000313" key="5">
    <source>
        <dbReference type="Proteomes" id="UP000515823"/>
    </source>
</evidence>
<evidence type="ECO:0000256" key="2">
    <source>
        <dbReference type="SAM" id="SignalP"/>
    </source>
</evidence>
<feature type="domain" description="Transglutaminase-like" evidence="3">
    <location>
        <begin position="182"/>
        <end position="279"/>
    </location>
</feature>
<organism evidence="4 5">
    <name type="scientific">Qiania dongpingensis</name>
    <dbReference type="NCBI Taxonomy" id="2763669"/>
    <lineage>
        <taxon>Bacteria</taxon>
        <taxon>Bacillati</taxon>
        <taxon>Bacillota</taxon>
        <taxon>Clostridia</taxon>
        <taxon>Lachnospirales</taxon>
        <taxon>Lachnospiraceae</taxon>
        <taxon>Qiania</taxon>
    </lineage>
</organism>
<keyword evidence="2" id="KW-0732">Signal</keyword>
<evidence type="ECO:0000256" key="1">
    <source>
        <dbReference type="SAM" id="MobiDB-lite"/>
    </source>
</evidence>
<keyword evidence="5" id="KW-1185">Reference proteome</keyword>
<dbReference type="InterPro" id="IPR038765">
    <property type="entry name" value="Papain-like_cys_pep_sf"/>
</dbReference>
<dbReference type="PROSITE" id="PS51257">
    <property type="entry name" value="PROKAR_LIPOPROTEIN"/>
    <property type="match status" value="1"/>
</dbReference>
<proteinExistence type="predicted"/>
<gene>
    <name evidence="4" type="ORF">H9Q78_03515</name>
</gene>
<evidence type="ECO:0000313" key="4">
    <source>
        <dbReference type="EMBL" id="QNM06233.1"/>
    </source>
</evidence>
<reference evidence="4 5" key="1">
    <citation type="submission" date="2020-08" db="EMBL/GenBank/DDBJ databases">
        <authorList>
            <person name="Liu C."/>
            <person name="Sun Q."/>
        </authorList>
    </citation>
    <scope>NUCLEOTIDE SEQUENCE [LARGE SCALE GENOMIC DNA]</scope>
    <source>
        <strain evidence="4 5">NSJ-38</strain>
    </source>
</reference>
<dbReference type="InterPro" id="IPR002931">
    <property type="entry name" value="Transglutaminase-like"/>
</dbReference>
<dbReference type="PANTHER" id="PTHR33490:SF6">
    <property type="entry name" value="SLL1049 PROTEIN"/>
    <property type="match status" value="1"/>
</dbReference>
<dbReference type="RefSeq" id="WP_249303626.1">
    <property type="nucleotide sequence ID" value="NZ_CP060634.1"/>
</dbReference>